<evidence type="ECO:0000256" key="10">
    <source>
        <dbReference type="ARBA" id="ARBA00048968"/>
    </source>
</evidence>
<keyword evidence="7" id="KW-0862">Zinc</keyword>
<dbReference type="NCBIfam" id="TIGR00726">
    <property type="entry name" value="peptidoglycan editing factor PgeF"/>
    <property type="match status" value="1"/>
</dbReference>
<evidence type="ECO:0000313" key="14">
    <source>
        <dbReference type="Proteomes" id="UP000277094"/>
    </source>
</evidence>
<comment type="function">
    <text evidence="2">Purine nucleoside enzyme that catalyzes the phosphorolysis of adenosine and inosine nucleosides, yielding D-ribose 1-phosphate and the respective free bases, adenine and hypoxanthine. Also catalyzes the phosphorolysis of S-methyl-5'-thioadenosine into adenine and S-methyl-5-thio-alpha-D-ribose 1-phosphate. Also has adenosine deaminase activity.</text>
</comment>
<dbReference type="GO" id="GO:0005507">
    <property type="term" value="F:copper ion binding"/>
    <property type="evidence" value="ECO:0007669"/>
    <property type="project" value="TreeGrafter"/>
</dbReference>
<dbReference type="Proteomes" id="UP000277094">
    <property type="component" value="Unassembled WGS sequence"/>
</dbReference>
<evidence type="ECO:0000256" key="4">
    <source>
        <dbReference type="ARBA" id="ARBA00022679"/>
    </source>
</evidence>
<protein>
    <recommendedName>
        <fullName evidence="12">Purine nucleoside phosphorylase</fullName>
    </recommendedName>
</protein>
<evidence type="ECO:0000256" key="2">
    <source>
        <dbReference type="ARBA" id="ARBA00003215"/>
    </source>
</evidence>
<dbReference type="InterPro" id="IPR038371">
    <property type="entry name" value="Cu_polyphenol_OxRdtase_sf"/>
</dbReference>
<evidence type="ECO:0000256" key="12">
    <source>
        <dbReference type="RuleBase" id="RU361274"/>
    </source>
</evidence>
<comment type="catalytic activity">
    <reaction evidence="11">
        <text>S-methyl-5'-thioadenosine + phosphate = 5-(methylsulfanyl)-alpha-D-ribose 1-phosphate + adenine</text>
        <dbReference type="Rhea" id="RHEA:11852"/>
        <dbReference type="ChEBI" id="CHEBI:16708"/>
        <dbReference type="ChEBI" id="CHEBI:17509"/>
        <dbReference type="ChEBI" id="CHEBI:43474"/>
        <dbReference type="ChEBI" id="CHEBI:58533"/>
        <dbReference type="EC" id="2.4.2.28"/>
    </reaction>
    <physiologicalReaction direction="left-to-right" evidence="11">
        <dbReference type="Rhea" id="RHEA:11853"/>
    </physiologicalReaction>
</comment>
<keyword evidence="4" id="KW-0808">Transferase</keyword>
<dbReference type="EMBL" id="RJSG01000002">
    <property type="protein sequence ID" value="RNL79719.1"/>
    <property type="molecule type" value="Genomic_DNA"/>
</dbReference>
<dbReference type="AlphaFoldDB" id="A0A3N0DVT1"/>
<evidence type="ECO:0000313" key="13">
    <source>
        <dbReference type="EMBL" id="RNL79719.1"/>
    </source>
</evidence>
<dbReference type="InterPro" id="IPR011324">
    <property type="entry name" value="Cytotoxic_necrot_fac-like_cat"/>
</dbReference>
<dbReference type="PANTHER" id="PTHR30616">
    <property type="entry name" value="UNCHARACTERIZED PROTEIN YFIH"/>
    <property type="match status" value="1"/>
</dbReference>
<proteinExistence type="inferred from homology"/>
<comment type="catalytic activity">
    <reaction evidence="10">
        <text>adenosine + phosphate = alpha-D-ribose 1-phosphate + adenine</text>
        <dbReference type="Rhea" id="RHEA:27642"/>
        <dbReference type="ChEBI" id="CHEBI:16335"/>
        <dbReference type="ChEBI" id="CHEBI:16708"/>
        <dbReference type="ChEBI" id="CHEBI:43474"/>
        <dbReference type="ChEBI" id="CHEBI:57720"/>
        <dbReference type="EC" id="2.4.2.1"/>
    </reaction>
    <physiologicalReaction direction="left-to-right" evidence="10">
        <dbReference type="Rhea" id="RHEA:27643"/>
    </physiologicalReaction>
</comment>
<dbReference type="RefSeq" id="WP_123234223.1">
    <property type="nucleotide sequence ID" value="NZ_RJSG01000002.1"/>
</dbReference>
<dbReference type="SUPFAM" id="SSF64438">
    <property type="entry name" value="CNF1/YfiH-like putative cysteine hydrolases"/>
    <property type="match status" value="1"/>
</dbReference>
<comment type="caution">
    <text evidence="13">The sequence shown here is derived from an EMBL/GenBank/DDBJ whole genome shotgun (WGS) entry which is preliminary data.</text>
</comment>
<name>A0A3N0DVT1_9ACTN</name>
<evidence type="ECO:0000256" key="8">
    <source>
        <dbReference type="ARBA" id="ARBA00023008"/>
    </source>
</evidence>
<evidence type="ECO:0000256" key="11">
    <source>
        <dbReference type="ARBA" id="ARBA00049893"/>
    </source>
</evidence>
<evidence type="ECO:0000256" key="7">
    <source>
        <dbReference type="ARBA" id="ARBA00022833"/>
    </source>
</evidence>
<gene>
    <name evidence="13" type="primary">pgeF</name>
    <name evidence="13" type="ORF">EFL95_12230</name>
</gene>
<dbReference type="CDD" id="cd16833">
    <property type="entry name" value="YfiH"/>
    <property type="match status" value="1"/>
</dbReference>
<dbReference type="PANTHER" id="PTHR30616:SF2">
    <property type="entry name" value="PURINE NUCLEOSIDE PHOSPHORYLASE LACC1"/>
    <property type="match status" value="1"/>
</dbReference>
<keyword evidence="14" id="KW-1185">Reference proteome</keyword>
<reference evidence="13 14" key="1">
    <citation type="submission" date="2018-11" db="EMBL/GenBank/DDBJ databases">
        <authorList>
            <person name="Li F."/>
        </authorList>
    </citation>
    <scope>NUCLEOTIDE SEQUENCE [LARGE SCALE GENOMIC DNA]</scope>
    <source>
        <strain evidence="13 14">KIS18-7</strain>
    </source>
</reference>
<evidence type="ECO:0000256" key="1">
    <source>
        <dbReference type="ARBA" id="ARBA00000553"/>
    </source>
</evidence>
<comment type="similarity">
    <text evidence="3 12">Belongs to the purine nucleoside phosphorylase YfiH/LACC1 family.</text>
</comment>
<keyword evidence="8" id="KW-0186">Copper</keyword>
<sequence>MYFHRATLGPVDLAFTDRFGGVSAVPYDELNLALESGDAPEALAENHRRVLADFAPDDAVVDLHQVHGATVVLAGGAGFSEPPDADGLVAVEPGVTLMVRAADCVPVLLADAEAGIVGAAHSGRPGLVAGVVPATVARMRELGAARITAWIGPHVCGACYEVPATMQAEVGALVPAAVATTSWGTPSLDIGAGVRAQLEAAGVAVQDLSRCTRESADLYSYRRDGDGAGRLAGLIRLRARG</sequence>
<dbReference type="GO" id="GO:0017061">
    <property type="term" value="F:S-methyl-5-thioadenosine phosphorylase activity"/>
    <property type="evidence" value="ECO:0007669"/>
    <property type="project" value="UniProtKB-EC"/>
</dbReference>
<evidence type="ECO:0000256" key="5">
    <source>
        <dbReference type="ARBA" id="ARBA00022723"/>
    </source>
</evidence>
<keyword evidence="6" id="KW-0378">Hydrolase</keyword>
<comment type="catalytic activity">
    <reaction evidence="9">
        <text>adenosine + H2O + H(+) = inosine + NH4(+)</text>
        <dbReference type="Rhea" id="RHEA:24408"/>
        <dbReference type="ChEBI" id="CHEBI:15377"/>
        <dbReference type="ChEBI" id="CHEBI:15378"/>
        <dbReference type="ChEBI" id="CHEBI:16335"/>
        <dbReference type="ChEBI" id="CHEBI:17596"/>
        <dbReference type="ChEBI" id="CHEBI:28938"/>
        <dbReference type="EC" id="3.5.4.4"/>
    </reaction>
    <physiologicalReaction direction="left-to-right" evidence="9">
        <dbReference type="Rhea" id="RHEA:24409"/>
    </physiologicalReaction>
</comment>
<dbReference type="Gene3D" id="3.60.140.10">
    <property type="entry name" value="CNF1/YfiH-like putative cysteine hydrolases"/>
    <property type="match status" value="1"/>
</dbReference>
<comment type="catalytic activity">
    <reaction evidence="1">
        <text>inosine + phosphate = alpha-D-ribose 1-phosphate + hypoxanthine</text>
        <dbReference type="Rhea" id="RHEA:27646"/>
        <dbReference type="ChEBI" id="CHEBI:17368"/>
        <dbReference type="ChEBI" id="CHEBI:17596"/>
        <dbReference type="ChEBI" id="CHEBI:43474"/>
        <dbReference type="ChEBI" id="CHEBI:57720"/>
        <dbReference type="EC" id="2.4.2.1"/>
    </reaction>
    <physiologicalReaction direction="left-to-right" evidence="1">
        <dbReference type="Rhea" id="RHEA:27647"/>
    </physiologicalReaction>
</comment>
<keyword evidence="5" id="KW-0479">Metal-binding</keyword>
<dbReference type="GO" id="GO:0016787">
    <property type="term" value="F:hydrolase activity"/>
    <property type="evidence" value="ECO:0007669"/>
    <property type="project" value="UniProtKB-KW"/>
</dbReference>
<evidence type="ECO:0000256" key="6">
    <source>
        <dbReference type="ARBA" id="ARBA00022801"/>
    </source>
</evidence>
<dbReference type="InterPro" id="IPR003730">
    <property type="entry name" value="Cu_polyphenol_OxRdtase"/>
</dbReference>
<evidence type="ECO:0000256" key="9">
    <source>
        <dbReference type="ARBA" id="ARBA00047989"/>
    </source>
</evidence>
<dbReference type="Pfam" id="PF02578">
    <property type="entry name" value="Cu-oxidase_4"/>
    <property type="match status" value="1"/>
</dbReference>
<evidence type="ECO:0000256" key="3">
    <source>
        <dbReference type="ARBA" id="ARBA00007353"/>
    </source>
</evidence>
<accession>A0A3N0DVT1</accession>
<organism evidence="13 14">
    <name type="scientific">Nocardioides marmorisolisilvae</name>
    <dbReference type="NCBI Taxonomy" id="1542737"/>
    <lineage>
        <taxon>Bacteria</taxon>
        <taxon>Bacillati</taxon>
        <taxon>Actinomycetota</taxon>
        <taxon>Actinomycetes</taxon>
        <taxon>Propionibacteriales</taxon>
        <taxon>Nocardioidaceae</taxon>
        <taxon>Nocardioides</taxon>
    </lineage>
</organism>
<dbReference type="OrthoDB" id="4279at2"/>